<protein>
    <recommendedName>
        <fullName evidence="9">Nuclear receptor domain-containing protein</fullName>
    </recommendedName>
</protein>
<dbReference type="InterPro" id="IPR001628">
    <property type="entry name" value="Znf_hrmn_rcpt"/>
</dbReference>
<sequence length="176" mass="20014">DQRPCLICSAPSQYAHFGVDSCRSCADFFKRTVTADRKFICRQGDGKCTINPKDRHNCRGCRMARCKQLGMRLSDEKATVSELLQLAKSVHPPEDTLISRLRCEYLASVERRKICEFTIQPTALRRHIRAKVPGENLMLCTWTFILEALKIFAGDFMRFAAACFPEFAALTTDDQV</sequence>
<feature type="non-terminal residue" evidence="10">
    <location>
        <position position="176"/>
    </location>
</feature>
<gene>
    <name evidence="10" type="ORF">PENTCL1PPCAC_15379</name>
    <name evidence="11" type="ORF">PENTCL1PPCAC_30402</name>
</gene>
<dbReference type="PANTHER" id="PTHR46011">
    <property type="entry name" value="NUCLEAR HORMONE RECEPTOR FAMILY MEMBER NHR-86-RELATED"/>
    <property type="match status" value="1"/>
</dbReference>
<dbReference type="AlphaFoldDB" id="A0AAV5TGC2"/>
<dbReference type="SMART" id="SM00399">
    <property type="entry name" value="ZnF_C4"/>
    <property type="match status" value="1"/>
</dbReference>
<evidence type="ECO:0000313" key="10">
    <source>
        <dbReference type="EMBL" id="GMS93204.1"/>
    </source>
</evidence>
<dbReference type="GO" id="GO:0008270">
    <property type="term" value="F:zinc ion binding"/>
    <property type="evidence" value="ECO:0007669"/>
    <property type="project" value="UniProtKB-KW"/>
</dbReference>
<keyword evidence="8" id="KW-0539">Nucleus</keyword>
<dbReference type="GO" id="GO:0005634">
    <property type="term" value="C:nucleus"/>
    <property type="evidence" value="ECO:0007669"/>
    <property type="project" value="TreeGrafter"/>
</dbReference>
<dbReference type="EMBL" id="BTSX01000004">
    <property type="protein sequence ID" value="GMS93204.1"/>
    <property type="molecule type" value="Genomic_DNA"/>
</dbReference>
<evidence type="ECO:0000313" key="12">
    <source>
        <dbReference type="Proteomes" id="UP001432027"/>
    </source>
</evidence>
<keyword evidence="3" id="KW-0862">Zinc</keyword>
<keyword evidence="4" id="KW-0805">Transcription regulation</keyword>
<evidence type="ECO:0000313" key="11">
    <source>
        <dbReference type="EMBL" id="GMT08228.1"/>
    </source>
</evidence>
<feature type="domain" description="Nuclear receptor" evidence="9">
    <location>
        <begin position="2"/>
        <end position="78"/>
    </location>
</feature>
<keyword evidence="2" id="KW-0863">Zinc-finger</keyword>
<dbReference type="PROSITE" id="PS00031">
    <property type="entry name" value="NUCLEAR_REC_DBD_1"/>
    <property type="match status" value="1"/>
</dbReference>
<accession>A0AAV5TGC2</accession>
<evidence type="ECO:0000259" key="9">
    <source>
        <dbReference type="PROSITE" id="PS51030"/>
    </source>
</evidence>
<dbReference type="Gene3D" id="3.30.50.10">
    <property type="entry name" value="Erythroid Transcription Factor GATA-1, subunit A"/>
    <property type="match status" value="1"/>
</dbReference>
<dbReference type="SUPFAM" id="SSF57716">
    <property type="entry name" value="Glucocorticoid receptor-like (DNA-binding domain)"/>
    <property type="match status" value="1"/>
</dbReference>
<dbReference type="EMBL" id="BTSX01000040">
    <property type="protein sequence ID" value="GMT08228.1"/>
    <property type="molecule type" value="Genomic_DNA"/>
</dbReference>
<evidence type="ECO:0000256" key="1">
    <source>
        <dbReference type="ARBA" id="ARBA00022723"/>
    </source>
</evidence>
<evidence type="ECO:0000256" key="7">
    <source>
        <dbReference type="ARBA" id="ARBA00023170"/>
    </source>
</evidence>
<evidence type="ECO:0000256" key="6">
    <source>
        <dbReference type="ARBA" id="ARBA00023163"/>
    </source>
</evidence>
<evidence type="ECO:0000256" key="2">
    <source>
        <dbReference type="ARBA" id="ARBA00022771"/>
    </source>
</evidence>
<keyword evidence="7" id="KW-0675">Receptor</keyword>
<keyword evidence="12" id="KW-1185">Reference proteome</keyword>
<dbReference type="PRINTS" id="PR00047">
    <property type="entry name" value="STROIDFINGER"/>
</dbReference>
<evidence type="ECO:0000256" key="5">
    <source>
        <dbReference type="ARBA" id="ARBA00023125"/>
    </source>
</evidence>
<name>A0AAV5TGC2_9BILA</name>
<evidence type="ECO:0000256" key="4">
    <source>
        <dbReference type="ARBA" id="ARBA00023015"/>
    </source>
</evidence>
<keyword evidence="6" id="KW-0804">Transcription</keyword>
<keyword evidence="5" id="KW-0238">DNA-binding</keyword>
<dbReference type="GO" id="GO:0043565">
    <property type="term" value="F:sequence-specific DNA binding"/>
    <property type="evidence" value="ECO:0007669"/>
    <property type="project" value="InterPro"/>
</dbReference>
<dbReference type="PANTHER" id="PTHR46011:SF6">
    <property type="entry name" value="HIGH ZINC ACTIVATED NUCLEAR RECEPTOR PROTEIN"/>
    <property type="match status" value="1"/>
</dbReference>
<evidence type="ECO:0000256" key="8">
    <source>
        <dbReference type="ARBA" id="ARBA00023242"/>
    </source>
</evidence>
<dbReference type="Proteomes" id="UP001432027">
    <property type="component" value="Unassembled WGS sequence"/>
</dbReference>
<dbReference type="Pfam" id="PF00105">
    <property type="entry name" value="zf-C4"/>
    <property type="match status" value="1"/>
</dbReference>
<keyword evidence="1" id="KW-0479">Metal-binding</keyword>
<proteinExistence type="predicted"/>
<feature type="non-terminal residue" evidence="10">
    <location>
        <position position="1"/>
    </location>
</feature>
<dbReference type="GO" id="GO:0003700">
    <property type="term" value="F:DNA-binding transcription factor activity"/>
    <property type="evidence" value="ECO:0007669"/>
    <property type="project" value="InterPro"/>
</dbReference>
<evidence type="ECO:0000256" key="3">
    <source>
        <dbReference type="ARBA" id="ARBA00022833"/>
    </source>
</evidence>
<dbReference type="InterPro" id="IPR013088">
    <property type="entry name" value="Znf_NHR/GATA"/>
</dbReference>
<dbReference type="PROSITE" id="PS51030">
    <property type="entry name" value="NUCLEAR_REC_DBD_2"/>
    <property type="match status" value="1"/>
</dbReference>
<comment type="caution">
    <text evidence="10">The sequence shown here is derived from an EMBL/GenBank/DDBJ whole genome shotgun (WGS) entry which is preliminary data.</text>
</comment>
<organism evidence="10 12">
    <name type="scientific">Pristionchus entomophagus</name>
    <dbReference type="NCBI Taxonomy" id="358040"/>
    <lineage>
        <taxon>Eukaryota</taxon>
        <taxon>Metazoa</taxon>
        <taxon>Ecdysozoa</taxon>
        <taxon>Nematoda</taxon>
        <taxon>Chromadorea</taxon>
        <taxon>Rhabditida</taxon>
        <taxon>Rhabditina</taxon>
        <taxon>Diplogasteromorpha</taxon>
        <taxon>Diplogasteroidea</taxon>
        <taxon>Neodiplogasteridae</taxon>
        <taxon>Pristionchus</taxon>
    </lineage>
</organism>
<reference evidence="10" key="1">
    <citation type="submission" date="2023-10" db="EMBL/GenBank/DDBJ databases">
        <title>Genome assembly of Pristionchus species.</title>
        <authorList>
            <person name="Yoshida K."/>
            <person name="Sommer R.J."/>
        </authorList>
    </citation>
    <scope>NUCLEOTIDE SEQUENCE</scope>
    <source>
        <strain evidence="10">RS0144</strain>
    </source>
</reference>